<evidence type="ECO:0000256" key="1">
    <source>
        <dbReference type="SAM" id="MobiDB-lite"/>
    </source>
</evidence>
<keyword evidence="4" id="KW-1185">Reference proteome</keyword>
<evidence type="ECO:0000313" key="3">
    <source>
        <dbReference type="EMBL" id="KAL3085353.1"/>
    </source>
</evidence>
<protein>
    <recommendedName>
        <fullName evidence="2">Protein kinase domain-containing protein</fullName>
    </recommendedName>
</protein>
<feature type="region of interest" description="Disordered" evidence="1">
    <location>
        <begin position="438"/>
        <end position="483"/>
    </location>
</feature>
<organism evidence="3 4">
    <name type="scientific">Heterodera schachtii</name>
    <name type="common">Sugarbeet cyst nematode worm</name>
    <name type="synonym">Tylenchus schachtii</name>
    <dbReference type="NCBI Taxonomy" id="97005"/>
    <lineage>
        <taxon>Eukaryota</taxon>
        <taxon>Metazoa</taxon>
        <taxon>Ecdysozoa</taxon>
        <taxon>Nematoda</taxon>
        <taxon>Chromadorea</taxon>
        <taxon>Rhabditida</taxon>
        <taxon>Tylenchina</taxon>
        <taxon>Tylenchomorpha</taxon>
        <taxon>Tylenchoidea</taxon>
        <taxon>Heteroderidae</taxon>
        <taxon>Heteroderinae</taxon>
        <taxon>Heterodera</taxon>
    </lineage>
</organism>
<accession>A0ABD2J6Z3</accession>
<feature type="domain" description="Protein kinase" evidence="2">
    <location>
        <begin position="28"/>
        <end position="387"/>
    </location>
</feature>
<dbReference type="SMART" id="SM00220">
    <property type="entry name" value="S_TKc"/>
    <property type="match status" value="1"/>
</dbReference>
<dbReference type="Pfam" id="PF00069">
    <property type="entry name" value="Pkinase"/>
    <property type="match status" value="1"/>
</dbReference>
<name>A0ABD2J6Z3_HETSC</name>
<feature type="compositionally biased region" description="Basic and acidic residues" evidence="1">
    <location>
        <begin position="462"/>
        <end position="483"/>
    </location>
</feature>
<dbReference type="Proteomes" id="UP001620645">
    <property type="component" value="Unassembled WGS sequence"/>
</dbReference>
<dbReference type="PANTHER" id="PTHR44167:SF24">
    <property type="entry name" value="SERINE_THREONINE-PROTEIN KINASE CHK2"/>
    <property type="match status" value="1"/>
</dbReference>
<sequence>MEKTLKYTSEKLGQQNELMKIKYSASKLQKGKEIYIGFTGDKNANLPENKCVIIKIYSNDDKNKPLYENSVKILNKLKEFVDPKNENFIDLIDYGNFDEKYLTILELGERNLEEEIINVRRKLSPEDLKAMLKDTMKPLVEFHKVGIHLDFKPSNLIVVEKMVESKQKKMTLYGTKEYLEKVKDKTFKLIDFDGSVLYSDKEKKGKIRWDLMGYTEAFSAPELLQNLSSFTEGDVEVNPKMDVWSAGITIFQFLIISKTKWPPLETHEKVIMVGQLFRCAKNSATASAKHGKAMDKQNANANQQSSISEQENEVGGPAELVLWLGLMKLPIECVHPGEKDWWKKYWEVIADILSIWTEVPEIVFLSVNMLSIEPEKRMTAKGAVDYLEGKCKPKEYEKNAEKMALFGDVSEEKLRKMMETKGFKSFLGIMKNEITEERKVRESEKKKKGEKKENGEKKKKGEKKENGEKREKGEKKEKMKSEKDFEKLENIKKRLVKEVEKSLQLFLKELDKRKEFCDQ</sequence>
<dbReference type="InterPro" id="IPR000719">
    <property type="entry name" value="Prot_kinase_dom"/>
</dbReference>
<reference evidence="3 4" key="1">
    <citation type="submission" date="2024-10" db="EMBL/GenBank/DDBJ databases">
        <authorList>
            <person name="Kim D."/>
        </authorList>
    </citation>
    <scope>NUCLEOTIDE SEQUENCE [LARGE SCALE GENOMIC DNA]</scope>
    <source>
        <strain evidence="3">Taebaek</strain>
    </source>
</reference>
<dbReference type="SUPFAM" id="SSF56112">
    <property type="entry name" value="Protein kinase-like (PK-like)"/>
    <property type="match status" value="1"/>
</dbReference>
<evidence type="ECO:0000259" key="2">
    <source>
        <dbReference type="PROSITE" id="PS50011"/>
    </source>
</evidence>
<dbReference type="EMBL" id="JBICCN010000232">
    <property type="protein sequence ID" value="KAL3085353.1"/>
    <property type="molecule type" value="Genomic_DNA"/>
</dbReference>
<dbReference type="Gene3D" id="1.10.510.10">
    <property type="entry name" value="Transferase(Phosphotransferase) domain 1"/>
    <property type="match status" value="1"/>
</dbReference>
<comment type="caution">
    <text evidence="3">The sequence shown here is derived from an EMBL/GenBank/DDBJ whole genome shotgun (WGS) entry which is preliminary data.</text>
</comment>
<dbReference type="AlphaFoldDB" id="A0ABD2J6Z3"/>
<dbReference type="InterPro" id="IPR011009">
    <property type="entry name" value="Kinase-like_dom_sf"/>
</dbReference>
<gene>
    <name evidence="3" type="ORF">niasHS_010422</name>
</gene>
<feature type="compositionally biased region" description="Polar residues" evidence="1">
    <location>
        <begin position="297"/>
        <end position="309"/>
    </location>
</feature>
<dbReference type="PROSITE" id="PS50011">
    <property type="entry name" value="PROTEIN_KINASE_DOM"/>
    <property type="match status" value="1"/>
</dbReference>
<dbReference type="PANTHER" id="PTHR44167">
    <property type="entry name" value="OVARIAN-SPECIFIC SERINE/THREONINE-PROTEIN KINASE LOK-RELATED"/>
    <property type="match status" value="1"/>
</dbReference>
<evidence type="ECO:0000313" key="4">
    <source>
        <dbReference type="Proteomes" id="UP001620645"/>
    </source>
</evidence>
<feature type="compositionally biased region" description="Basic and acidic residues" evidence="1">
    <location>
        <begin position="438"/>
        <end position="456"/>
    </location>
</feature>
<proteinExistence type="predicted"/>
<feature type="region of interest" description="Disordered" evidence="1">
    <location>
        <begin position="288"/>
        <end position="311"/>
    </location>
</feature>